<gene>
    <name evidence="2" type="ORF">SAMN05421504_10958</name>
</gene>
<accession>A0A1H3Q1H5</accession>
<dbReference type="AlphaFoldDB" id="A0A1H3Q1H5"/>
<keyword evidence="3" id="KW-1185">Reference proteome</keyword>
<dbReference type="STRING" id="589385.SAMN05421504_10958"/>
<reference evidence="2 3" key="1">
    <citation type="submission" date="2016-10" db="EMBL/GenBank/DDBJ databases">
        <authorList>
            <person name="de Groot N.N."/>
        </authorList>
    </citation>
    <scope>NUCLEOTIDE SEQUENCE [LARGE SCALE GENOMIC DNA]</scope>
    <source>
        <strain evidence="2 3">CPCC 202699</strain>
    </source>
</reference>
<dbReference type="EMBL" id="FNON01000009">
    <property type="protein sequence ID" value="SDZ07382.1"/>
    <property type="molecule type" value="Genomic_DNA"/>
</dbReference>
<feature type="compositionally biased region" description="Basic and acidic residues" evidence="1">
    <location>
        <begin position="1"/>
        <end position="15"/>
    </location>
</feature>
<dbReference type="Proteomes" id="UP000199515">
    <property type="component" value="Unassembled WGS sequence"/>
</dbReference>
<protein>
    <submittedName>
        <fullName evidence="2">Uncharacterized protein</fullName>
    </submittedName>
</protein>
<sequence length="59" mass="6617">MTRSEPTSRTHEQGHFAKARIAARDHEDVMRSRAALRVTKNATDGDDRVRLLAMLGLEA</sequence>
<organism evidence="2 3">
    <name type="scientific">Amycolatopsis xylanica</name>
    <dbReference type="NCBI Taxonomy" id="589385"/>
    <lineage>
        <taxon>Bacteria</taxon>
        <taxon>Bacillati</taxon>
        <taxon>Actinomycetota</taxon>
        <taxon>Actinomycetes</taxon>
        <taxon>Pseudonocardiales</taxon>
        <taxon>Pseudonocardiaceae</taxon>
        <taxon>Amycolatopsis</taxon>
    </lineage>
</organism>
<dbReference type="RefSeq" id="WP_091296186.1">
    <property type="nucleotide sequence ID" value="NZ_FNON01000009.1"/>
</dbReference>
<name>A0A1H3Q1H5_9PSEU</name>
<evidence type="ECO:0000256" key="1">
    <source>
        <dbReference type="SAM" id="MobiDB-lite"/>
    </source>
</evidence>
<proteinExistence type="predicted"/>
<evidence type="ECO:0000313" key="2">
    <source>
        <dbReference type="EMBL" id="SDZ07382.1"/>
    </source>
</evidence>
<feature type="region of interest" description="Disordered" evidence="1">
    <location>
        <begin position="1"/>
        <end position="25"/>
    </location>
</feature>
<evidence type="ECO:0000313" key="3">
    <source>
        <dbReference type="Proteomes" id="UP000199515"/>
    </source>
</evidence>